<protein>
    <submittedName>
        <fullName evidence="1">Uncharacterized protein</fullName>
    </submittedName>
</protein>
<gene>
    <name evidence="1" type="ORF">UCREL1_2615</name>
</gene>
<evidence type="ECO:0000313" key="1">
    <source>
        <dbReference type="EMBL" id="EMR70377.1"/>
    </source>
</evidence>
<proteinExistence type="predicted"/>
<dbReference type="Proteomes" id="UP000012174">
    <property type="component" value="Unassembled WGS sequence"/>
</dbReference>
<accession>M7T1E0</accession>
<dbReference type="EMBL" id="KB705880">
    <property type="protein sequence ID" value="EMR70377.1"/>
    <property type="molecule type" value="Genomic_DNA"/>
</dbReference>
<dbReference type="KEGG" id="ela:UCREL1_2615"/>
<reference evidence="2" key="1">
    <citation type="journal article" date="2013" name="Genome Announc.">
        <title>Draft genome sequence of the grapevine dieback fungus Eutypa lata UCR-EL1.</title>
        <authorList>
            <person name="Blanco-Ulate B."/>
            <person name="Rolshausen P.E."/>
            <person name="Cantu D."/>
        </authorList>
    </citation>
    <scope>NUCLEOTIDE SEQUENCE [LARGE SCALE GENOMIC DNA]</scope>
    <source>
        <strain evidence="2">UCR-EL1</strain>
    </source>
</reference>
<name>M7T1E0_EUTLA</name>
<dbReference type="HOGENOM" id="CLU_1175434_0_0_1"/>
<keyword evidence="2" id="KW-1185">Reference proteome</keyword>
<organism evidence="1 2">
    <name type="scientific">Eutypa lata (strain UCR-EL1)</name>
    <name type="common">Grapevine dieback disease fungus</name>
    <name type="synonym">Eutypa armeniacae</name>
    <dbReference type="NCBI Taxonomy" id="1287681"/>
    <lineage>
        <taxon>Eukaryota</taxon>
        <taxon>Fungi</taxon>
        <taxon>Dikarya</taxon>
        <taxon>Ascomycota</taxon>
        <taxon>Pezizomycotina</taxon>
        <taxon>Sordariomycetes</taxon>
        <taxon>Xylariomycetidae</taxon>
        <taxon>Xylariales</taxon>
        <taxon>Diatrypaceae</taxon>
        <taxon>Eutypa</taxon>
    </lineage>
</organism>
<evidence type="ECO:0000313" key="2">
    <source>
        <dbReference type="Proteomes" id="UP000012174"/>
    </source>
</evidence>
<sequence>MKRLQNEGAVSGVSIRLVLRHARLPGSSANPAYSVLGGSLPLSVDGTLETVATRQDFDSSPNNSSESLMNLDHHNHVRRRSCRYIAGTGTMGDRFTPYRAQDGLAMMDNRVQMVGDQVQVVGQAILKAMNELRYLKSTVRNNTNKLEEILNGLKEKRERDDVIDHFIDHFMTEWKKRDENDDAIDQIMQVLKKSEEKNKPIDQIVEALKAQTDFLVLAIKVFLGITICRAIRMLWS</sequence>
<dbReference type="AlphaFoldDB" id="M7T1E0"/>